<dbReference type="InterPro" id="IPR001487">
    <property type="entry name" value="Bromodomain"/>
</dbReference>
<dbReference type="PANTHER" id="PTHR22880:SF225">
    <property type="entry name" value="BROMODOMAIN-CONTAINING PROTEIN BET-1-RELATED"/>
    <property type="match status" value="1"/>
</dbReference>
<dbReference type="GO" id="GO:0006355">
    <property type="term" value="P:regulation of DNA-templated transcription"/>
    <property type="evidence" value="ECO:0007669"/>
    <property type="project" value="TreeGrafter"/>
</dbReference>
<dbReference type="EMBL" id="KI546169">
    <property type="protein sequence ID" value="EST41590.1"/>
    <property type="molecule type" value="Genomic_DNA"/>
</dbReference>
<dbReference type="Proteomes" id="UP000018208">
    <property type="component" value="Unassembled WGS sequence"/>
</dbReference>
<reference evidence="5" key="2">
    <citation type="submission" date="2020-12" db="EMBL/GenBank/DDBJ databases">
        <title>New Spironucleus salmonicida genome in near-complete chromosomes.</title>
        <authorList>
            <person name="Xu F."/>
            <person name="Kurt Z."/>
            <person name="Jimenez-Gonzalez A."/>
            <person name="Astvaldsson A."/>
            <person name="Andersson J.O."/>
            <person name="Svard S.G."/>
        </authorList>
    </citation>
    <scope>NUCLEOTIDE SEQUENCE</scope>
    <source>
        <strain evidence="5">ATCC 50377</strain>
    </source>
</reference>
<dbReference type="GO" id="GO:0006338">
    <property type="term" value="P:chromatin remodeling"/>
    <property type="evidence" value="ECO:0007669"/>
    <property type="project" value="TreeGrafter"/>
</dbReference>
<keyword evidence="1 2" id="KW-0103">Bromodomain</keyword>
<evidence type="ECO:0000256" key="1">
    <source>
        <dbReference type="ARBA" id="ARBA00023117"/>
    </source>
</evidence>
<dbReference type="AlphaFoldDB" id="V6LAW1"/>
<evidence type="ECO:0000259" key="3">
    <source>
        <dbReference type="PROSITE" id="PS50014"/>
    </source>
</evidence>
<dbReference type="Pfam" id="PF00439">
    <property type="entry name" value="Bromodomain"/>
    <property type="match status" value="1"/>
</dbReference>
<gene>
    <name evidence="4" type="ORF">SS50377_18931</name>
    <name evidence="5" type="ORF">SS50377_28586</name>
</gene>
<dbReference type="GO" id="GO:0005634">
    <property type="term" value="C:nucleus"/>
    <property type="evidence" value="ECO:0007669"/>
    <property type="project" value="TreeGrafter"/>
</dbReference>
<dbReference type="Gene3D" id="1.20.920.10">
    <property type="entry name" value="Bromodomain-like"/>
    <property type="match status" value="1"/>
</dbReference>
<reference evidence="4 5" key="1">
    <citation type="journal article" date="2014" name="PLoS Genet.">
        <title>The Genome of Spironucleus salmonicida Highlights a Fish Pathogen Adapted to Fluctuating Environments.</title>
        <authorList>
            <person name="Xu F."/>
            <person name="Jerlstrom-Hultqvist J."/>
            <person name="Einarsson E."/>
            <person name="Astvaldsson A."/>
            <person name="Svard S.G."/>
            <person name="Andersson J.O."/>
        </authorList>
    </citation>
    <scope>NUCLEOTIDE SEQUENCE</scope>
    <source>
        <strain evidence="5">ATCC 50377</strain>
    </source>
</reference>
<sequence>MLQINDQAVQIALTPITDDTRTALIKTIDQTKKIRNYGPIFADPVDYVALSLTDYLDVVKRPMDLSTLRNCLVYNEYSNIQEFLSDSILVWQNCRAYNGNSNDGFYLKAADEAEKQFVVQIGKIPVMNGINLSMYRLIAENPLQCGFSDGCNASVVFLQIMSKKLVQLEDDEIVGLIKWYEKANGRDIQEGLKEYKIKYDVQKFELLKEFDRKITRKFGERKLGK</sequence>
<accession>V6LAW1</accession>
<dbReference type="EMBL" id="AUWU02000009">
    <property type="protein sequence ID" value="KAH0569630.1"/>
    <property type="molecule type" value="Genomic_DNA"/>
</dbReference>
<evidence type="ECO:0000313" key="5">
    <source>
        <dbReference type="EMBL" id="KAH0569630.1"/>
    </source>
</evidence>
<dbReference type="PROSITE" id="PS00633">
    <property type="entry name" value="BROMODOMAIN_1"/>
    <property type="match status" value="1"/>
</dbReference>
<evidence type="ECO:0000256" key="2">
    <source>
        <dbReference type="PROSITE-ProRule" id="PRU00035"/>
    </source>
</evidence>
<keyword evidence="6" id="KW-1185">Reference proteome</keyword>
<dbReference type="VEuPathDB" id="GiardiaDB:SS50377_28586"/>
<dbReference type="GO" id="GO:0000785">
    <property type="term" value="C:chromatin"/>
    <property type="evidence" value="ECO:0007669"/>
    <property type="project" value="TreeGrafter"/>
</dbReference>
<dbReference type="InterPro" id="IPR018359">
    <property type="entry name" value="Bromodomain_CS"/>
</dbReference>
<dbReference type="InterPro" id="IPR036427">
    <property type="entry name" value="Bromodomain-like_sf"/>
</dbReference>
<proteinExistence type="predicted"/>
<evidence type="ECO:0000313" key="6">
    <source>
        <dbReference type="Proteomes" id="UP000018208"/>
    </source>
</evidence>
<dbReference type="PRINTS" id="PR00503">
    <property type="entry name" value="BROMODOMAIN"/>
</dbReference>
<dbReference type="InterPro" id="IPR050935">
    <property type="entry name" value="Bromo_chromatin_reader"/>
</dbReference>
<dbReference type="SMART" id="SM00297">
    <property type="entry name" value="BROMO"/>
    <property type="match status" value="1"/>
</dbReference>
<dbReference type="OrthoDB" id="21449at2759"/>
<protein>
    <submittedName>
        <fullName evidence="4">Bromodomain-containing protein</fullName>
    </submittedName>
</protein>
<organism evidence="4">
    <name type="scientific">Spironucleus salmonicida</name>
    <dbReference type="NCBI Taxonomy" id="348837"/>
    <lineage>
        <taxon>Eukaryota</taxon>
        <taxon>Metamonada</taxon>
        <taxon>Diplomonadida</taxon>
        <taxon>Hexamitidae</taxon>
        <taxon>Hexamitinae</taxon>
        <taxon>Spironucleus</taxon>
    </lineage>
</organism>
<evidence type="ECO:0000313" key="4">
    <source>
        <dbReference type="EMBL" id="EST41590.1"/>
    </source>
</evidence>
<feature type="domain" description="Bromo" evidence="3">
    <location>
        <begin position="33"/>
        <end position="105"/>
    </location>
</feature>
<dbReference type="SUPFAM" id="SSF47370">
    <property type="entry name" value="Bromodomain"/>
    <property type="match status" value="1"/>
</dbReference>
<name>V6LAW1_9EUKA</name>
<dbReference type="PROSITE" id="PS50014">
    <property type="entry name" value="BROMODOMAIN_2"/>
    <property type="match status" value="1"/>
</dbReference>
<dbReference type="PANTHER" id="PTHR22880">
    <property type="entry name" value="FALZ-RELATED BROMODOMAIN-CONTAINING PROTEINS"/>
    <property type="match status" value="1"/>
</dbReference>